<reference evidence="3 4" key="1">
    <citation type="submission" date="2024-02" db="EMBL/GenBank/DDBJ databases">
        <title>Discinaceae phylogenomics.</title>
        <authorList>
            <person name="Dirks A.C."/>
            <person name="James T.Y."/>
        </authorList>
    </citation>
    <scope>NUCLEOTIDE SEQUENCE [LARGE SCALE GENOMIC DNA]</scope>
    <source>
        <strain evidence="3 4">ACD0624</strain>
    </source>
</reference>
<evidence type="ECO:0000259" key="2">
    <source>
        <dbReference type="Pfam" id="PF05193"/>
    </source>
</evidence>
<dbReference type="SUPFAM" id="SSF63411">
    <property type="entry name" value="LuxS/MPP-like metallohydrolase"/>
    <property type="match status" value="4"/>
</dbReference>
<feature type="compositionally biased region" description="Acidic residues" evidence="1">
    <location>
        <begin position="1021"/>
        <end position="1056"/>
    </location>
</feature>
<dbReference type="Gene3D" id="3.30.830.10">
    <property type="entry name" value="Metalloenzyme, LuxS/M16 peptidase-like"/>
    <property type="match status" value="4"/>
</dbReference>
<dbReference type="Pfam" id="PF05193">
    <property type="entry name" value="Peptidase_M16_C"/>
    <property type="match status" value="1"/>
</dbReference>
<protein>
    <recommendedName>
        <fullName evidence="2">Peptidase M16 C-terminal domain-containing protein</fullName>
    </recommendedName>
</protein>
<accession>A0ABR3G4G5</accession>
<dbReference type="Proteomes" id="UP001447188">
    <property type="component" value="Unassembled WGS sequence"/>
</dbReference>
<keyword evidence="4" id="KW-1185">Reference proteome</keyword>
<comment type="caution">
    <text evidence="3">The sequence shown here is derived from an EMBL/GenBank/DDBJ whole genome shotgun (WGS) entry which is preliminary data.</text>
</comment>
<dbReference type="PANTHER" id="PTHR43016:SF16">
    <property type="entry name" value="METALLOPROTEASE, PUTATIVE (AFU_ORTHOLOGUE AFUA_4G07610)-RELATED"/>
    <property type="match status" value="1"/>
</dbReference>
<dbReference type="InterPro" id="IPR011249">
    <property type="entry name" value="Metalloenz_LuxS/M16"/>
</dbReference>
<gene>
    <name evidence="3" type="ORF">Q9L58_010310</name>
</gene>
<feature type="region of interest" description="Disordered" evidence="1">
    <location>
        <begin position="1016"/>
        <end position="1056"/>
    </location>
</feature>
<name>A0ABR3G4G5_9PEZI</name>
<sequence>MTNKTHFKKETQFKTDYSPSTITKYESMRTGMSAVVVDREGPKVLGFFALATEILDDSGSPHTLEHLCFMGSKNYQYKGVLDRMANRAYSGTNAWTATDHTAYTLDTAGWEGFAQILPVYLEHILLPTLSDSGCYTEVHHIDGSGQDAGVVYSEMQGVQNTPETIMNMKAVRKIYQEGVGFRYETGGMMEALRVLTADRIRAFHKEMYQPKNLCLVIIGEVIHDELLNILDKFETSILADIPDPTTPWKRPWIESKPVAPIKTSSVDVVEFPEKDESMGEIVVGFLGPNCNDAKAMAALETLGTFLTGSSVGILENQLVEIKVPFASSAMFYVEERPNSLIWIQLTSVPTKRLKEAEKRLFEVLKKTVSEPIDFGYMQECLRRTKRQRKFSVESSGQYFSNPLIMDFLFGKKDGSTLKSLETLGVFDELEKWTETDWREFLREWVADNEHVSILGKPSAKLAKKTEEDEKKRVAEQKSNLGEEGLKRLQKQLEAAGAANDREIPKELLGKFEVPGVESIHFIKTETAKAGLAAKDGNCDKEIQLVIDKDSIDLPLYLHYEHVPSNFVRVTLLLSTGSIPVDCRPLLPIFMENFFNTPVWKDGVRLEYEQVVVQLEKDTVNYSIDSGTYMESPETIRIRFQVEPEKYEATIKWFKVFLWGSIFDPKRLAVTVAKMMSDIPDEKRAGKQMSLSVNSMISYSRESIGRAQDTLVKALYLKRISAQLAAAPSEVVSRLEELRNTFCKLENFRILVIADITKLTNPVSAWKPFVEGMKFTGTLAPIDHRKQRLTPQGAKPGGVAHVVPLPTIDSSFSIHVALGPDNPNHPNLPAMLLAMAYLDAVEGPLWRAVRGTGLAYGTGFSRNIDAGHVQFSVYRSPDAYKAWAASRKVLTDHIDGTVAFDKFSLEGALSSIVVQFADDESSMSAAAQVSFINQVIHQQSKDYNMELLKKIRAIGVEDLKQVLREVLLPVFMHGTSNTVVVTAPVKTDEIKAAFQREEFVVEVHPLSYFQDDYGLKYGLKDGDEDEDDNPPGNSDSEEGDDDDDDDDDDEDEEMEEK</sequence>
<evidence type="ECO:0000313" key="3">
    <source>
        <dbReference type="EMBL" id="KAL0630838.1"/>
    </source>
</evidence>
<organism evidence="3 4">
    <name type="scientific">Discina gigas</name>
    <dbReference type="NCBI Taxonomy" id="1032678"/>
    <lineage>
        <taxon>Eukaryota</taxon>
        <taxon>Fungi</taxon>
        <taxon>Dikarya</taxon>
        <taxon>Ascomycota</taxon>
        <taxon>Pezizomycotina</taxon>
        <taxon>Pezizomycetes</taxon>
        <taxon>Pezizales</taxon>
        <taxon>Discinaceae</taxon>
        <taxon>Discina</taxon>
    </lineage>
</organism>
<proteinExistence type="predicted"/>
<dbReference type="InterPro" id="IPR007863">
    <property type="entry name" value="Peptidase_M16_C"/>
</dbReference>
<dbReference type="PANTHER" id="PTHR43016">
    <property type="entry name" value="PRESEQUENCE PROTEASE"/>
    <property type="match status" value="1"/>
</dbReference>
<dbReference type="EMBL" id="JBBBZM010000367">
    <property type="protein sequence ID" value="KAL0630838.1"/>
    <property type="molecule type" value="Genomic_DNA"/>
</dbReference>
<feature type="domain" description="Peptidase M16 C-terminal" evidence="2">
    <location>
        <begin position="195"/>
        <end position="373"/>
    </location>
</feature>
<evidence type="ECO:0000256" key="1">
    <source>
        <dbReference type="SAM" id="MobiDB-lite"/>
    </source>
</evidence>
<evidence type="ECO:0000313" key="4">
    <source>
        <dbReference type="Proteomes" id="UP001447188"/>
    </source>
</evidence>